<evidence type="ECO:0000256" key="1">
    <source>
        <dbReference type="ARBA" id="ARBA00004496"/>
    </source>
</evidence>
<keyword evidence="6" id="KW-0418">Kinase</keyword>
<keyword evidence="9" id="KW-1185">Reference proteome</keyword>
<comment type="caution">
    <text evidence="8">The sequence shown here is derived from an EMBL/GenBank/DDBJ whole genome shotgun (WGS) entry which is preliminary data.</text>
</comment>
<evidence type="ECO:0000256" key="4">
    <source>
        <dbReference type="ARBA" id="ARBA00022679"/>
    </source>
</evidence>
<dbReference type="SUPFAM" id="SSF51261">
    <property type="entry name" value="Duplicated hybrid motif"/>
    <property type="match status" value="1"/>
</dbReference>
<dbReference type="NCBIfam" id="TIGR00830">
    <property type="entry name" value="PTBA"/>
    <property type="match status" value="1"/>
</dbReference>
<dbReference type="InterPro" id="IPR011055">
    <property type="entry name" value="Dup_hybrid_motif"/>
</dbReference>
<dbReference type="EMBL" id="SOGO01000030">
    <property type="protein sequence ID" value="TFD02070.1"/>
    <property type="molecule type" value="Genomic_DNA"/>
</dbReference>
<evidence type="ECO:0000256" key="6">
    <source>
        <dbReference type="ARBA" id="ARBA00022777"/>
    </source>
</evidence>
<comment type="subcellular location">
    <subcellularLocation>
        <location evidence="1">Cytoplasm</location>
    </subcellularLocation>
</comment>
<feature type="domain" description="PTS EIIA type-1" evidence="7">
    <location>
        <begin position="33"/>
        <end position="137"/>
    </location>
</feature>
<keyword evidence="5" id="KW-0598">Phosphotransferase system</keyword>
<evidence type="ECO:0000313" key="9">
    <source>
        <dbReference type="Proteomes" id="UP000297851"/>
    </source>
</evidence>
<evidence type="ECO:0000256" key="5">
    <source>
        <dbReference type="ARBA" id="ARBA00022683"/>
    </source>
</evidence>
<dbReference type="Pfam" id="PF00358">
    <property type="entry name" value="PTS_EIIA_1"/>
    <property type="match status" value="1"/>
</dbReference>
<dbReference type="PROSITE" id="PS00371">
    <property type="entry name" value="PTS_EIIA_TYPE_1_HIS"/>
    <property type="match status" value="1"/>
</dbReference>
<proteinExistence type="predicted"/>
<dbReference type="PANTHER" id="PTHR45008">
    <property type="entry name" value="PTS SYSTEM GLUCOSE-SPECIFIC EIIA COMPONENT"/>
    <property type="match status" value="1"/>
</dbReference>
<name>A0ABY2JAS9_9MICO</name>
<protein>
    <submittedName>
        <fullName evidence="8">PTS glucose transporter subunit IIA</fullName>
    </submittedName>
</protein>
<evidence type="ECO:0000259" key="7">
    <source>
        <dbReference type="PROSITE" id="PS51093"/>
    </source>
</evidence>
<organism evidence="8 9">
    <name type="scientific">Cryobacterium sandaracinum</name>
    <dbReference type="NCBI Taxonomy" id="1259247"/>
    <lineage>
        <taxon>Bacteria</taxon>
        <taxon>Bacillati</taxon>
        <taxon>Actinomycetota</taxon>
        <taxon>Actinomycetes</taxon>
        <taxon>Micrococcales</taxon>
        <taxon>Microbacteriaceae</taxon>
        <taxon>Cryobacterium</taxon>
    </lineage>
</organism>
<dbReference type="PANTHER" id="PTHR45008:SF1">
    <property type="entry name" value="PTS SYSTEM GLUCOSE-SPECIFIC EIIA COMPONENT"/>
    <property type="match status" value="1"/>
</dbReference>
<keyword evidence="2" id="KW-0813">Transport</keyword>
<keyword evidence="3 8" id="KW-0762">Sugar transport</keyword>
<dbReference type="Gene3D" id="2.70.70.10">
    <property type="entry name" value="Glucose Permease (Domain IIA)"/>
    <property type="match status" value="1"/>
</dbReference>
<dbReference type="Proteomes" id="UP000297851">
    <property type="component" value="Unassembled WGS sequence"/>
</dbReference>
<accession>A0ABY2JAS9</accession>
<evidence type="ECO:0000256" key="3">
    <source>
        <dbReference type="ARBA" id="ARBA00022597"/>
    </source>
</evidence>
<dbReference type="RefSeq" id="WP_104099477.1">
    <property type="nucleotide sequence ID" value="NZ_SOGO01000030.1"/>
</dbReference>
<evidence type="ECO:0000256" key="2">
    <source>
        <dbReference type="ARBA" id="ARBA00022448"/>
    </source>
</evidence>
<dbReference type="PROSITE" id="PS51093">
    <property type="entry name" value="PTS_EIIA_TYPE_1"/>
    <property type="match status" value="1"/>
</dbReference>
<keyword evidence="4" id="KW-0808">Transferase</keyword>
<evidence type="ECO:0000313" key="8">
    <source>
        <dbReference type="EMBL" id="TFD02070.1"/>
    </source>
</evidence>
<dbReference type="InterPro" id="IPR001127">
    <property type="entry name" value="PTS_EIIA_1_perm"/>
</dbReference>
<sequence length="166" mass="16872">MSPAAPVSASVVAPVIVLSPVPGRAVALAEVPDPTFAQAIVGPGAAIDPPRGVVDAIAPISGTLLKVFPHAYVIVSPDGLGVLVHLGIDTVELHGEGFTLRAQQGDHVSAGDIIVTWDVSAIEATGRNPIVPVIILEQKAENITLADAVTAGAQLESGDVFLTVTR</sequence>
<gene>
    <name evidence="8" type="ORF">E3T25_10365</name>
</gene>
<reference evidence="8 9" key="1">
    <citation type="submission" date="2019-03" db="EMBL/GenBank/DDBJ databases">
        <title>Genomics of glacier-inhabiting Cryobacterium strains.</title>
        <authorList>
            <person name="Liu Q."/>
            <person name="Xin Y.-H."/>
        </authorList>
    </citation>
    <scope>NUCLEOTIDE SEQUENCE [LARGE SCALE GENOMIC DNA]</scope>
    <source>
        <strain evidence="8 9">TMT2-16</strain>
    </source>
</reference>
<dbReference type="InterPro" id="IPR050890">
    <property type="entry name" value="PTS_EIIA_component"/>
</dbReference>